<dbReference type="Proteomes" id="UP001381003">
    <property type="component" value="Chromosome"/>
</dbReference>
<reference evidence="4 5" key="1">
    <citation type="submission" date="2022-09" db="EMBL/GenBank/DDBJ databases">
        <title>Complete genome sequence of Janibacter terrae strain COS04-44, PCL-degrading bacteria isolated from oil spilled coast.</title>
        <authorList>
            <person name="Park H."/>
            <person name="Kim J.Y."/>
            <person name="An S.H."/>
            <person name="Lee C.M."/>
            <person name="Weon H.-Y."/>
        </authorList>
    </citation>
    <scope>NUCLEOTIDE SEQUENCE [LARGE SCALE GENOMIC DNA]</scope>
    <source>
        <strain evidence="4 5">COS04-44</strain>
    </source>
</reference>
<evidence type="ECO:0000259" key="3">
    <source>
        <dbReference type="Pfam" id="PF03713"/>
    </source>
</evidence>
<name>A0ABZ2F9Z2_9MICO</name>
<feature type="domain" description="DUF305" evidence="3">
    <location>
        <begin position="66"/>
        <end position="216"/>
    </location>
</feature>
<evidence type="ECO:0000313" key="4">
    <source>
        <dbReference type="EMBL" id="WWF04109.1"/>
    </source>
</evidence>
<feature type="chain" id="PRO_5046488857" evidence="2">
    <location>
        <begin position="21"/>
        <end position="220"/>
    </location>
</feature>
<dbReference type="PANTHER" id="PTHR36933:SF1">
    <property type="entry name" value="SLL0788 PROTEIN"/>
    <property type="match status" value="1"/>
</dbReference>
<dbReference type="PANTHER" id="PTHR36933">
    <property type="entry name" value="SLL0788 PROTEIN"/>
    <property type="match status" value="1"/>
</dbReference>
<keyword evidence="2" id="KW-0732">Signal</keyword>
<dbReference type="RefSeq" id="WP_338537615.1">
    <property type="nucleotide sequence ID" value="NZ_CP104874.1"/>
</dbReference>
<evidence type="ECO:0000313" key="5">
    <source>
        <dbReference type="Proteomes" id="UP001381003"/>
    </source>
</evidence>
<proteinExistence type="predicted"/>
<evidence type="ECO:0000256" key="2">
    <source>
        <dbReference type="SAM" id="SignalP"/>
    </source>
</evidence>
<dbReference type="Pfam" id="PF03713">
    <property type="entry name" value="DUF305"/>
    <property type="match status" value="1"/>
</dbReference>
<evidence type="ECO:0000256" key="1">
    <source>
        <dbReference type="SAM" id="MobiDB-lite"/>
    </source>
</evidence>
<protein>
    <submittedName>
        <fullName evidence="4">DUF305 domain-containing protein</fullName>
    </submittedName>
</protein>
<feature type="compositionally biased region" description="Polar residues" evidence="1">
    <location>
        <begin position="47"/>
        <end position="60"/>
    </location>
</feature>
<dbReference type="Gene3D" id="1.20.1260.10">
    <property type="match status" value="1"/>
</dbReference>
<feature type="signal peptide" evidence="2">
    <location>
        <begin position="1"/>
        <end position="20"/>
    </location>
</feature>
<dbReference type="PROSITE" id="PS51257">
    <property type="entry name" value="PROKAR_LIPOPROTEIN"/>
    <property type="match status" value="1"/>
</dbReference>
<organism evidence="4 5">
    <name type="scientific">Janibacter terrae</name>
    <dbReference type="NCBI Taxonomy" id="103817"/>
    <lineage>
        <taxon>Bacteria</taxon>
        <taxon>Bacillati</taxon>
        <taxon>Actinomycetota</taxon>
        <taxon>Actinomycetes</taxon>
        <taxon>Micrococcales</taxon>
        <taxon>Intrasporangiaceae</taxon>
        <taxon>Janibacter</taxon>
    </lineage>
</organism>
<dbReference type="EMBL" id="CP104874">
    <property type="protein sequence ID" value="WWF04109.1"/>
    <property type="molecule type" value="Genomic_DNA"/>
</dbReference>
<dbReference type="InterPro" id="IPR005183">
    <property type="entry name" value="DUF305_CopM-like"/>
</dbReference>
<sequence>MIRRLAPFVLVATLGLGACASDGSPQGTATSPDAPVLQPGTPGEPNASLSGTSAVATPTSGHNAADVEFLQDMVVHHAQAVVMSELVGGDLQDARVKKMAERIKAEQKPEMKGMATTLRAWGEKVPIQATNPGAHTGHGQHADMPGMATQAQLDELGEAKGAAADRLYLDLMIKHHQGALSMCTTLGEKGADERTSELGDDIAVTQGKQIDQMTAMRARL</sequence>
<feature type="region of interest" description="Disordered" evidence="1">
    <location>
        <begin position="23"/>
        <end position="60"/>
    </location>
</feature>
<dbReference type="InterPro" id="IPR012347">
    <property type="entry name" value="Ferritin-like"/>
</dbReference>
<keyword evidence="5" id="KW-1185">Reference proteome</keyword>
<accession>A0ABZ2F9Z2</accession>
<gene>
    <name evidence="4" type="ORF">N5P18_10395</name>
</gene>